<protein>
    <submittedName>
        <fullName evidence="4">LCP family protein required for cell wall assembly</fullName>
    </submittedName>
</protein>
<dbReference type="EMBL" id="JAUSUT010000001">
    <property type="protein sequence ID" value="MDQ0380599.1"/>
    <property type="molecule type" value="Genomic_DNA"/>
</dbReference>
<evidence type="ECO:0000313" key="5">
    <source>
        <dbReference type="Proteomes" id="UP001229651"/>
    </source>
</evidence>
<reference evidence="4 5" key="1">
    <citation type="submission" date="2023-07" db="EMBL/GenBank/DDBJ databases">
        <title>Sequencing the genomes of 1000 actinobacteria strains.</title>
        <authorList>
            <person name="Klenk H.-P."/>
        </authorList>
    </citation>
    <scope>NUCLEOTIDE SEQUENCE [LARGE SCALE GENOMIC DNA]</scope>
    <source>
        <strain evidence="4 5">DSM 45805</strain>
    </source>
</reference>
<name>A0ABU0EZ49_9PSEU</name>
<evidence type="ECO:0000313" key="4">
    <source>
        <dbReference type="EMBL" id="MDQ0380599.1"/>
    </source>
</evidence>
<keyword evidence="2" id="KW-0472">Membrane</keyword>
<dbReference type="Gene3D" id="3.40.630.190">
    <property type="entry name" value="LCP protein"/>
    <property type="match status" value="1"/>
</dbReference>
<dbReference type="RefSeq" id="WP_306994669.1">
    <property type="nucleotide sequence ID" value="NZ_JAUSUT010000001.1"/>
</dbReference>
<evidence type="ECO:0000256" key="2">
    <source>
        <dbReference type="SAM" id="Phobius"/>
    </source>
</evidence>
<comment type="caution">
    <text evidence="4">The sequence shown here is derived from an EMBL/GenBank/DDBJ whole genome shotgun (WGS) entry which is preliminary data.</text>
</comment>
<dbReference type="NCBIfam" id="TIGR00350">
    <property type="entry name" value="lytR_cpsA_psr"/>
    <property type="match status" value="1"/>
</dbReference>
<keyword evidence="2" id="KW-0812">Transmembrane</keyword>
<dbReference type="InterPro" id="IPR004474">
    <property type="entry name" value="LytR_CpsA_psr"/>
</dbReference>
<evidence type="ECO:0000256" key="1">
    <source>
        <dbReference type="ARBA" id="ARBA00006068"/>
    </source>
</evidence>
<organism evidence="4 5">
    <name type="scientific">Amycolatopsis thermophila</name>
    <dbReference type="NCBI Taxonomy" id="206084"/>
    <lineage>
        <taxon>Bacteria</taxon>
        <taxon>Bacillati</taxon>
        <taxon>Actinomycetota</taxon>
        <taxon>Actinomycetes</taxon>
        <taxon>Pseudonocardiales</taxon>
        <taxon>Pseudonocardiaceae</taxon>
        <taxon>Amycolatopsis</taxon>
    </lineage>
</organism>
<accession>A0ABU0EZ49</accession>
<dbReference type="Pfam" id="PF03816">
    <property type="entry name" value="LytR_cpsA_psr"/>
    <property type="match status" value="1"/>
</dbReference>
<keyword evidence="2" id="KW-1133">Transmembrane helix</keyword>
<sequence length="344" mass="35858">MTPERPSTEQLIRAALAVEADRRPDPRAVLAELERRRAQPRRARTPVLVVAAAAVVVVAVAAVLVPKVLQRTEPVVGTPPAAGQTVLLAGLDDHDQADSVVLGRFRPDGTAALASIPRDSWVAIPGFGEGRLNSAYAGAKAAARERGQDEASATEAGARTLVDTVQQLTGTPIDHYALVGMSGFGALAQALHGVPVCLRAASHDPRTGASFPAGRQVLTATTAPDFLRQRFGLPNGDLDRIVRLQAFLRSAAEEVLTGNLLADPASVTALIHAVGRSVRTDPGWDLPGFAALLRTTRPAGLRIATVPVADDERTGTLGLDPGQVRTFVADLPATGPAPAGECVN</sequence>
<evidence type="ECO:0000259" key="3">
    <source>
        <dbReference type="Pfam" id="PF03816"/>
    </source>
</evidence>
<feature type="domain" description="Cell envelope-related transcriptional attenuator" evidence="3">
    <location>
        <begin position="97"/>
        <end position="255"/>
    </location>
</feature>
<dbReference type="PANTHER" id="PTHR33392:SF6">
    <property type="entry name" value="POLYISOPRENYL-TEICHOIC ACID--PEPTIDOGLYCAN TEICHOIC ACID TRANSFERASE TAGU"/>
    <property type="match status" value="1"/>
</dbReference>
<comment type="similarity">
    <text evidence="1">Belongs to the LytR/CpsA/Psr (LCP) family.</text>
</comment>
<keyword evidence="5" id="KW-1185">Reference proteome</keyword>
<feature type="transmembrane region" description="Helical" evidence="2">
    <location>
        <begin position="45"/>
        <end position="65"/>
    </location>
</feature>
<proteinExistence type="inferred from homology"/>
<gene>
    <name evidence="4" type="ORF">FB470_004593</name>
</gene>
<dbReference type="InterPro" id="IPR050922">
    <property type="entry name" value="LytR/CpsA/Psr_CW_biosynth"/>
</dbReference>
<dbReference type="Proteomes" id="UP001229651">
    <property type="component" value="Unassembled WGS sequence"/>
</dbReference>
<dbReference type="PANTHER" id="PTHR33392">
    <property type="entry name" value="POLYISOPRENYL-TEICHOIC ACID--PEPTIDOGLYCAN TEICHOIC ACID TRANSFERASE TAGU"/>
    <property type="match status" value="1"/>
</dbReference>